<evidence type="ECO:0000313" key="2">
    <source>
        <dbReference type="Proteomes" id="UP000249557"/>
    </source>
</evidence>
<accession>A0A2W4ZPK2</accession>
<dbReference type="GO" id="GO:0019068">
    <property type="term" value="P:virion assembly"/>
    <property type="evidence" value="ECO:0007669"/>
    <property type="project" value="InterPro"/>
</dbReference>
<dbReference type="Proteomes" id="UP000249557">
    <property type="component" value="Unassembled WGS sequence"/>
</dbReference>
<gene>
    <name evidence="1" type="ORF">DI626_09950</name>
</gene>
<protein>
    <submittedName>
        <fullName evidence="1">Uncharacterized protein</fullName>
    </submittedName>
</protein>
<comment type="caution">
    <text evidence="1">The sequence shown here is derived from an EMBL/GenBank/DDBJ whole genome shotgun (WGS) entry which is preliminary data.</text>
</comment>
<dbReference type="EMBL" id="QFNK01000253">
    <property type="protein sequence ID" value="PZO82642.1"/>
    <property type="molecule type" value="Genomic_DNA"/>
</dbReference>
<dbReference type="AlphaFoldDB" id="A0A2W4ZPK2"/>
<name>A0A2W4ZPK2_9BACT</name>
<evidence type="ECO:0000313" key="1">
    <source>
        <dbReference type="EMBL" id="PZO82642.1"/>
    </source>
</evidence>
<sequence length="105" mass="11620">MSIFSLVVDRNFFVMGEPAIYTPEGGTPKSIKVMPRRPDEIIGLGDASLSSNTAIFDIRVAEIANPQEGDTLIFKGVSYVVQGSPVYQDGDRLIWRVDTYPQEQP</sequence>
<dbReference type="InterPro" id="IPR008018">
    <property type="entry name" value="Phage_tail_attach_FII"/>
</dbReference>
<proteinExistence type="predicted"/>
<organism evidence="1 2">
    <name type="scientific">Micavibrio aeruginosavorus</name>
    <dbReference type="NCBI Taxonomy" id="349221"/>
    <lineage>
        <taxon>Bacteria</taxon>
        <taxon>Pseudomonadati</taxon>
        <taxon>Bdellovibrionota</taxon>
        <taxon>Bdellovibrionia</taxon>
        <taxon>Bdellovibrionales</taxon>
        <taxon>Pseudobdellovibrionaceae</taxon>
        <taxon>Micavibrio</taxon>
    </lineage>
</organism>
<reference evidence="1 2" key="1">
    <citation type="submission" date="2017-08" db="EMBL/GenBank/DDBJ databases">
        <title>Infants hospitalized years apart are colonized by the same room-sourced microbial strains.</title>
        <authorList>
            <person name="Brooks B."/>
            <person name="Olm M.R."/>
            <person name="Firek B.A."/>
            <person name="Baker R."/>
            <person name="Thomas B.C."/>
            <person name="Morowitz M.J."/>
            <person name="Banfield J.F."/>
        </authorList>
    </citation>
    <scope>NUCLEOTIDE SEQUENCE [LARGE SCALE GENOMIC DNA]</scope>
    <source>
        <strain evidence="1">S2_018_000_R2_104</strain>
    </source>
</reference>
<dbReference type="Pfam" id="PF05354">
    <property type="entry name" value="Phage_attach"/>
    <property type="match status" value="1"/>
</dbReference>